<dbReference type="PANTHER" id="PTHR12655">
    <property type="entry name" value="ACYL-COA THIOESTERASE"/>
    <property type="match status" value="1"/>
</dbReference>
<comment type="similarity">
    <text evidence="1">Belongs to the acyl coenzyme A hydrolase family.</text>
</comment>
<evidence type="ECO:0000256" key="2">
    <source>
        <dbReference type="ARBA" id="ARBA00022737"/>
    </source>
</evidence>
<feature type="compositionally biased region" description="Low complexity" evidence="5">
    <location>
        <begin position="15"/>
        <end position="41"/>
    </location>
</feature>
<accession>A0A9P3GTG2</accession>
<organism evidence="7 8">
    <name type="scientific">Phanerochaete sordida</name>
    <dbReference type="NCBI Taxonomy" id="48140"/>
    <lineage>
        <taxon>Eukaryota</taxon>
        <taxon>Fungi</taxon>
        <taxon>Dikarya</taxon>
        <taxon>Basidiomycota</taxon>
        <taxon>Agaricomycotina</taxon>
        <taxon>Agaricomycetes</taxon>
        <taxon>Polyporales</taxon>
        <taxon>Phanerochaetaceae</taxon>
        <taxon>Phanerochaete</taxon>
    </lineage>
</organism>
<evidence type="ECO:0000259" key="6">
    <source>
        <dbReference type="PROSITE" id="PS51770"/>
    </source>
</evidence>
<protein>
    <submittedName>
        <fullName evidence="7">Thioesterase/thiol ester dehydrase-isomerase</fullName>
    </submittedName>
</protein>
<comment type="caution">
    <text evidence="7">The sequence shown here is derived from an EMBL/GenBank/DDBJ whole genome shotgun (WGS) entry which is preliminary data.</text>
</comment>
<gene>
    <name evidence="7" type="ORF">PsYK624_166670</name>
</gene>
<dbReference type="PROSITE" id="PS51770">
    <property type="entry name" value="HOTDOG_ACOT"/>
    <property type="match status" value="2"/>
</dbReference>
<dbReference type="OrthoDB" id="331699at2759"/>
<feature type="domain" description="HotDog ACOT-type" evidence="6">
    <location>
        <begin position="106"/>
        <end position="234"/>
    </location>
</feature>
<evidence type="ECO:0000313" key="7">
    <source>
        <dbReference type="EMBL" id="GJF00380.1"/>
    </source>
</evidence>
<keyword evidence="2" id="KW-0677">Repeat</keyword>
<evidence type="ECO:0000313" key="8">
    <source>
        <dbReference type="Proteomes" id="UP000703269"/>
    </source>
</evidence>
<evidence type="ECO:0000256" key="5">
    <source>
        <dbReference type="SAM" id="MobiDB-lite"/>
    </source>
</evidence>
<evidence type="ECO:0000256" key="1">
    <source>
        <dbReference type="ARBA" id="ARBA00010458"/>
    </source>
</evidence>
<dbReference type="InterPro" id="IPR029069">
    <property type="entry name" value="HotDog_dom_sf"/>
</dbReference>
<dbReference type="GO" id="GO:0047617">
    <property type="term" value="F:fatty acyl-CoA hydrolase activity"/>
    <property type="evidence" value="ECO:0007669"/>
    <property type="project" value="TreeGrafter"/>
</dbReference>
<dbReference type="Proteomes" id="UP000703269">
    <property type="component" value="Unassembled WGS sequence"/>
</dbReference>
<dbReference type="CDD" id="cd03442">
    <property type="entry name" value="BFIT_BACH"/>
    <property type="match status" value="2"/>
</dbReference>
<dbReference type="EMBL" id="BPQB01000149">
    <property type="protein sequence ID" value="GJF00380.1"/>
    <property type="molecule type" value="Genomic_DNA"/>
</dbReference>
<dbReference type="SUPFAM" id="SSF54637">
    <property type="entry name" value="Thioesterase/thiol ester dehydrase-isomerase"/>
    <property type="match status" value="2"/>
</dbReference>
<dbReference type="GO" id="GO:0005739">
    <property type="term" value="C:mitochondrion"/>
    <property type="evidence" value="ECO:0007669"/>
    <property type="project" value="TreeGrafter"/>
</dbReference>
<dbReference type="InterPro" id="IPR033120">
    <property type="entry name" value="HOTDOG_ACOT"/>
</dbReference>
<feature type="domain" description="HotDog ACOT-type" evidence="6">
    <location>
        <begin position="313"/>
        <end position="430"/>
    </location>
</feature>
<reference evidence="7 8" key="1">
    <citation type="submission" date="2021-08" db="EMBL/GenBank/DDBJ databases">
        <title>Draft Genome Sequence of Phanerochaete sordida strain YK-624.</title>
        <authorList>
            <person name="Mori T."/>
            <person name="Dohra H."/>
            <person name="Suzuki T."/>
            <person name="Kawagishi H."/>
            <person name="Hirai H."/>
        </authorList>
    </citation>
    <scope>NUCLEOTIDE SEQUENCE [LARGE SCALE GENOMIC DNA]</scope>
    <source>
        <strain evidence="7 8">YK-624</strain>
    </source>
</reference>
<keyword evidence="4" id="KW-0809">Transit peptide</keyword>
<dbReference type="PANTHER" id="PTHR12655:SF0">
    <property type="entry name" value="ACYL-COENZYME A THIOESTERASE 9, MITOCHONDRIAL"/>
    <property type="match status" value="1"/>
</dbReference>
<keyword evidence="3" id="KW-0378">Hydrolase</keyword>
<dbReference type="AlphaFoldDB" id="A0A9P3GTG2"/>
<feature type="region of interest" description="Disordered" evidence="5">
    <location>
        <begin position="1"/>
        <end position="41"/>
    </location>
</feature>
<evidence type="ECO:0000256" key="4">
    <source>
        <dbReference type="ARBA" id="ARBA00022946"/>
    </source>
</evidence>
<keyword evidence="8" id="KW-1185">Reference proteome</keyword>
<evidence type="ECO:0000256" key="3">
    <source>
        <dbReference type="ARBA" id="ARBA00022801"/>
    </source>
</evidence>
<name>A0A9P3GTG2_9APHY</name>
<dbReference type="GO" id="GO:0006637">
    <property type="term" value="P:acyl-CoA metabolic process"/>
    <property type="evidence" value="ECO:0007669"/>
    <property type="project" value="TreeGrafter"/>
</dbReference>
<sequence>MLNAVRSARRHTARRAFASAAPARNTAPPAPRAQDAGAGAALETQDVTAMDALLRVVRGRVDPAQHCVLPMKSGLSWSESLRQRGAPEAAAAAPAHALAPRRMADSYCEQLLRFAGAPALFEAYTNTSGGIRTGKLMEHLDSLAGSIAYKHMLGPVERIAAPAALGFYLVTASVDRLDMLAYMSPVRDLRLSGQVVYVGRSSMEVAVRMEALNSDGSEETVMLGRFCMVCRDSKTHKAHPVNPIVLETAEDQQLWRMGEAHKNRRTSSAVASLARVPPSSAESAALHSLYLQSIVQSPAADPRVAGDERVPMGTTRLEKTLTMYPQERNIHAKIFGGYLMRLAYELGYSNSMLFTRGPVRFLSLDSISFARPVPIGSVLRLKSHVLHTAATREFPALIHVGVKANVVDIATGSEQLTNDFRFTWCREDGEPLQRTVVPMTYQEAMWWVEGKRALDLGAEIRRIRAEKRA</sequence>
<dbReference type="Gene3D" id="3.10.129.10">
    <property type="entry name" value="Hotdog Thioesterase"/>
    <property type="match status" value="2"/>
</dbReference>
<proteinExistence type="inferred from homology"/>